<evidence type="ECO:0000256" key="2">
    <source>
        <dbReference type="ARBA" id="ARBA00004696"/>
    </source>
</evidence>
<organism evidence="10 11">
    <name type="scientific">Fulvitalea axinellae</name>
    <dbReference type="NCBI Taxonomy" id="1182444"/>
    <lineage>
        <taxon>Bacteria</taxon>
        <taxon>Pseudomonadati</taxon>
        <taxon>Bacteroidota</taxon>
        <taxon>Cytophagia</taxon>
        <taxon>Cytophagales</taxon>
        <taxon>Persicobacteraceae</taxon>
        <taxon>Fulvitalea</taxon>
    </lineage>
</organism>
<dbReference type="SUPFAM" id="SSF51366">
    <property type="entry name" value="Ribulose-phoshate binding barrel"/>
    <property type="match status" value="1"/>
</dbReference>
<evidence type="ECO:0000256" key="8">
    <source>
        <dbReference type="ARBA" id="ARBA00023239"/>
    </source>
</evidence>
<name>A0AAU9D1N3_9BACT</name>
<dbReference type="Gene3D" id="3.20.20.70">
    <property type="entry name" value="Aldolase class I"/>
    <property type="match status" value="1"/>
</dbReference>
<dbReference type="AlphaFoldDB" id="A0AAU9D1N3"/>
<feature type="domain" description="Indole-3-glycerol phosphate synthase" evidence="9">
    <location>
        <begin position="4"/>
        <end position="256"/>
    </location>
</feature>
<sequence length="266" mass="28942">MNILDKIIAKKREEVAEAKASRSVAELERMAGFGRKPLSSFDSLSKAGASGIIAEFKRRSPSKGDINVTASATEVTSGYSAAGASVLSVLTDESFFGGGLPYMREARAANPNTPILRKDFMIDEYQFIEAKAEGADLVLLIAAALKPEETKEFARFTQSLGMQVLLEVHNAQELDAHLNEYVNLVGVNNRDLTTFTTSVQTSYDLAERIPNEFLKVSESGINDASTIAGLKEVGYQGFLIGEYFMRQPNPAEACDKLIQDVNSITV</sequence>
<dbReference type="PANTHER" id="PTHR22854">
    <property type="entry name" value="TRYPTOPHAN BIOSYNTHESIS PROTEIN"/>
    <property type="match status" value="1"/>
</dbReference>
<dbReference type="InterPro" id="IPR001468">
    <property type="entry name" value="Indole-3-GlycerolPSynthase_CS"/>
</dbReference>
<dbReference type="Proteomes" id="UP001348817">
    <property type="component" value="Chromosome"/>
</dbReference>
<dbReference type="CDD" id="cd00331">
    <property type="entry name" value="IGPS"/>
    <property type="match status" value="1"/>
</dbReference>
<reference evidence="10 11" key="1">
    <citation type="submission" date="2021-12" db="EMBL/GenBank/DDBJ databases">
        <title>Genome sequencing of bacteria with rrn-lacking chromosome and rrn-plasmid.</title>
        <authorList>
            <person name="Anda M."/>
            <person name="Iwasaki W."/>
        </authorList>
    </citation>
    <scope>NUCLEOTIDE SEQUENCE [LARGE SCALE GENOMIC DNA]</scope>
    <source>
        <strain evidence="10 11">DSM 100852</strain>
    </source>
</reference>
<dbReference type="EC" id="4.1.1.48" evidence="3"/>
<evidence type="ECO:0000256" key="3">
    <source>
        <dbReference type="ARBA" id="ARBA00012362"/>
    </source>
</evidence>
<keyword evidence="8" id="KW-0456">Lyase</keyword>
<dbReference type="NCBIfam" id="NF001377">
    <property type="entry name" value="PRK00278.2-4"/>
    <property type="match status" value="1"/>
</dbReference>
<proteinExistence type="predicted"/>
<evidence type="ECO:0000256" key="6">
    <source>
        <dbReference type="ARBA" id="ARBA00022822"/>
    </source>
</evidence>
<gene>
    <name evidence="10" type="primary">trpC</name>
    <name evidence="10" type="ORF">FUAX_22650</name>
</gene>
<evidence type="ECO:0000259" key="9">
    <source>
        <dbReference type="Pfam" id="PF00218"/>
    </source>
</evidence>
<accession>A0AAU9D1N3</accession>
<dbReference type="KEGG" id="fax:FUAX_22650"/>
<keyword evidence="5" id="KW-0210">Decarboxylase</keyword>
<evidence type="ECO:0000256" key="1">
    <source>
        <dbReference type="ARBA" id="ARBA00001633"/>
    </source>
</evidence>
<dbReference type="GO" id="GO:0004425">
    <property type="term" value="F:indole-3-glycerol-phosphate synthase activity"/>
    <property type="evidence" value="ECO:0007669"/>
    <property type="project" value="UniProtKB-EC"/>
</dbReference>
<evidence type="ECO:0000256" key="4">
    <source>
        <dbReference type="ARBA" id="ARBA00022605"/>
    </source>
</evidence>
<evidence type="ECO:0000256" key="5">
    <source>
        <dbReference type="ARBA" id="ARBA00022793"/>
    </source>
</evidence>
<keyword evidence="11" id="KW-1185">Reference proteome</keyword>
<evidence type="ECO:0000313" key="10">
    <source>
        <dbReference type="EMBL" id="BDD09833.1"/>
    </source>
</evidence>
<dbReference type="InterPro" id="IPR045186">
    <property type="entry name" value="Indole-3-glycerol_P_synth"/>
</dbReference>
<dbReference type="InterPro" id="IPR013798">
    <property type="entry name" value="Indole-3-glycerol_P_synth_dom"/>
</dbReference>
<dbReference type="PROSITE" id="PS00614">
    <property type="entry name" value="IGPS"/>
    <property type="match status" value="1"/>
</dbReference>
<dbReference type="GO" id="GO:0004640">
    <property type="term" value="F:phosphoribosylanthranilate isomerase activity"/>
    <property type="evidence" value="ECO:0007669"/>
    <property type="project" value="TreeGrafter"/>
</dbReference>
<evidence type="ECO:0000313" key="11">
    <source>
        <dbReference type="Proteomes" id="UP001348817"/>
    </source>
</evidence>
<keyword evidence="7" id="KW-0057">Aromatic amino acid biosynthesis</keyword>
<evidence type="ECO:0000256" key="7">
    <source>
        <dbReference type="ARBA" id="ARBA00023141"/>
    </source>
</evidence>
<keyword evidence="4" id="KW-0028">Amino-acid biosynthesis</keyword>
<dbReference type="GO" id="GO:0000162">
    <property type="term" value="P:L-tryptophan biosynthetic process"/>
    <property type="evidence" value="ECO:0007669"/>
    <property type="project" value="UniProtKB-KW"/>
</dbReference>
<comment type="catalytic activity">
    <reaction evidence="1">
        <text>1-(2-carboxyphenylamino)-1-deoxy-D-ribulose 5-phosphate + H(+) = (1S,2R)-1-C-(indol-3-yl)glycerol 3-phosphate + CO2 + H2O</text>
        <dbReference type="Rhea" id="RHEA:23476"/>
        <dbReference type="ChEBI" id="CHEBI:15377"/>
        <dbReference type="ChEBI" id="CHEBI:15378"/>
        <dbReference type="ChEBI" id="CHEBI:16526"/>
        <dbReference type="ChEBI" id="CHEBI:58613"/>
        <dbReference type="ChEBI" id="CHEBI:58866"/>
        <dbReference type="EC" id="4.1.1.48"/>
    </reaction>
</comment>
<dbReference type="InterPro" id="IPR011060">
    <property type="entry name" value="RibuloseP-bd_barrel"/>
</dbReference>
<dbReference type="FunFam" id="3.20.20.70:FF:000024">
    <property type="entry name" value="Indole-3-glycerol phosphate synthase"/>
    <property type="match status" value="1"/>
</dbReference>
<protein>
    <recommendedName>
        <fullName evidence="3">indole-3-glycerol-phosphate synthase</fullName>
        <ecNumber evidence="3">4.1.1.48</ecNumber>
    </recommendedName>
</protein>
<dbReference type="InterPro" id="IPR013785">
    <property type="entry name" value="Aldolase_TIM"/>
</dbReference>
<dbReference type="EMBL" id="AP025314">
    <property type="protein sequence ID" value="BDD09833.1"/>
    <property type="molecule type" value="Genomic_DNA"/>
</dbReference>
<comment type="pathway">
    <text evidence="2">Amino-acid biosynthesis; L-tryptophan biosynthesis; L-tryptophan from chorismate: step 4/5.</text>
</comment>
<keyword evidence="6" id="KW-0822">Tryptophan biosynthesis</keyword>
<dbReference type="RefSeq" id="WP_338391422.1">
    <property type="nucleotide sequence ID" value="NZ_AP025314.1"/>
</dbReference>
<dbReference type="PANTHER" id="PTHR22854:SF2">
    <property type="entry name" value="INDOLE-3-GLYCEROL-PHOSPHATE SYNTHASE"/>
    <property type="match status" value="1"/>
</dbReference>
<dbReference type="Pfam" id="PF00218">
    <property type="entry name" value="IGPS"/>
    <property type="match status" value="1"/>
</dbReference>